<feature type="domain" description="2Fe-2S ferredoxin-type" evidence="9">
    <location>
        <begin position="8"/>
        <end position="97"/>
    </location>
</feature>
<dbReference type="PANTHER" id="PTHR43112">
    <property type="entry name" value="FERREDOXIN"/>
    <property type="match status" value="1"/>
</dbReference>
<dbReference type="InterPro" id="IPR036010">
    <property type="entry name" value="2Fe-2S_ferredoxin-like_sf"/>
</dbReference>
<dbReference type="RefSeq" id="WP_186910538.1">
    <property type="nucleotide sequence ID" value="NZ_JACOFV010000001.1"/>
</dbReference>
<organism evidence="10 11">
    <name type="scientific">Undibacterium jejuense</name>
    <dbReference type="NCBI Taxonomy" id="1344949"/>
    <lineage>
        <taxon>Bacteria</taxon>
        <taxon>Pseudomonadati</taxon>
        <taxon>Pseudomonadota</taxon>
        <taxon>Betaproteobacteria</taxon>
        <taxon>Burkholderiales</taxon>
        <taxon>Oxalobacteraceae</taxon>
        <taxon>Undibacterium</taxon>
    </lineage>
</organism>
<comment type="similarity">
    <text evidence="1">Belongs to the 2Fe2S plant-type ferredoxin family.</text>
</comment>
<evidence type="ECO:0000256" key="1">
    <source>
        <dbReference type="ARBA" id="ARBA00007874"/>
    </source>
</evidence>
<comment type="caution">
    <text evidence="10">The sequence shown here is derived from an EMBL/GenBank/DDBJ whole genome shotgun (WGS) entry which is preliminary data.</text>
</comment>
<evidence type="ECO:0000256" key="4">
    <source>
        <dbReference type="ARBA" id="ARBA00022723"/>
    </source>
</evidence>
<evidence type="ECO:0000313" key="11">
    <source>
        <dbReference type="Proteomes" id="UP000634011"/>
    </source>
</evidence>
<evidence type="ECO:0000259" key="9">
    <source>
        <dbReference type="PROSITE" id="PS51085"/>
    </source>
</evidence>
<reference evidence="10" key="1">
    <citation type="submission" date="2020-08" db="EMBL/GenBank/DDBJ databases">
        <title>Novel species isolated from subtropical streams in China.</title>
        <authorList>
            <person name="Lu H."/>
        </authorList>
    </citation>
    <scope>NUCLEOTIDE SEQUENCE</scope>
    <source>
        <strain evidence="10">KACC 12607</strain>
    </source>
</reference>
<keyword evidence="2" id="KW-0813">Transport</keyword>
<protein>
    <submittedName>
        <fullName evidence="10">2Fe-2S iron-sulfur cluster binding domain-containing protein</fullName>
    </submittedName>
</protein>
<evidence type="ECO:0000313" key="10">
    <source>
        <dbReference type="EMBL" id="MBC3860596.1"/>
    </source>
</evidence>
<keyword evidence="7" id="KW-0411">Iron-sulfur</keyword>
<accession>A0A923HB24</accession>
<dbReference type="PROSITE" id="PS51085">
    <property type="entry name" value="2FE2S_FER_2"/>
    <property type="match status" value="1"/>
</dbReference>
<evidence type="ECO:0000256" key="7">
    <source>
        <dbReference type="ARBA" id="ARBA00023014"/>
    </source>
</evidence>
<dbReference type="SUPFAM" id="SSF54292">
    <property type="entry name" value="2Fe-2S ferredoxin-like"/>
    <property type="match status" value="1"/>
</dbReference>
<dbReference type="EMBL" id="JACOFV010000001">
    <property type="protein sequence ID" value="MBC3860596.1"/>
    <property type="molecule type" value="Genomic_DNA"/>
</dbReference>
<evidence type="ECO:0000256" key="8">
    <source>
        <dbReference type="ARBA" id="ARBA00034078"/>
    </source>
</evidence>
<dbReference type="Pfam" id="PF00111">
    <property type="entry name" value="Fer2"/>
    <property type="match status" value="1"/>
</dbReference>
<dbReference type="InterPro" id="IPR012675">
    <property type="entry name" value="Beta-grasp_dom_sf"/>
</dbReference>
<comment type="cofactor">
    <cofactor evidence="8">
        <name>[2Fe-2S] cluster</name>
        <dbReference type="ChEBI" id="CHEBI:190135"/>
    </cofactor>
</comment>
<keyword evidence="11" id="KW-1185">Reference proteome</keyword>
<evidence type="ECO:0000256" key="5">
    <source>
        <dbReference type="ARBA" id="ARBA00022982"/>
    </source>
</evidence>
<evidence type="ECO:0000256" key="3">
    <source>
        <dbReference type="ARBA" id="ARBA00022714"/>
    </source>
</evidence>
<dbReference type="Gene3D" id="3.10.20.30">
    <property type="match status" value="1"/>
</dbReference>
<dbReference type="CDD" id="cd00207">
    <property type="entry name" value="fer2"/>
    <property type="match status" value="1"/>
</dbReference>
<proteinExistence type="inferred from homology"/>
<keyword evidence="6" id="KW-0408">Iron</keyword>
<keyword evidence="4" id="KW-0479">Metal-binding</keyword>
<dbReference type="GO" id="GO:0046872">
    <property type="term" value="F:metal ion binding"/>
    <property type="evidence" value="ECO:0007669"/>
    <property type="project" value="UniProtKB-KW"/>
</dbReference>
<keyword evidence="3" id="KW-0001">2Fe-2S</keyword>
<dbReference type="PANTHER" id="PTHR43112:SF3">
    <property type="entry name" value="FERREDOXIN-2, CHLOROPLASTIC"/>
    <property type="match status" value="1"/>
</dbReference>
<dbReference type="Proteomes" id="UP000634011">
    <property type="component" value="Unassembled WGS sequence"/>
</dbReference>
<sequence length="103" mass="11275">MEQSNNAKELLVLPQRWSCQIPSGQTILEAALNAGIRLPSSCRNGVCRACMCKLLEGTIQYRIEWPGLSAEEKAETWILPCVAEANGHLVIQAPLAINELDAD</sequence>
<gene>
    <name evidence="10" type="ORF">H8K32_00645</name>
</gene>
<dbReference type="GO" id="GO:0051537">
    <property type="term" value="F:2 iron, 2 sulfur cluster binding"/>
    <property type="evidence" value="ECO:0007669"/>
    <property type="project" value="UniProtKB-KW"/>
</dbReference>
<keyword evidence="5" id="KW-0249">Electron transport</keyword>
<evidence type="ECO:0000256" key="2">
    <source>
        <dbReference type="ARBA" id="ARBA00022448"/>
    </source>
</evidence>
<dbReference type="AlphaFoldDB" id="A0A923HB24"/>
<evidence type="ECO:0000256" key="6">
    <source>
        <dbReference type="ARBA" id="ARBA00023004"/>
    </source>
</evidence>
<dbReference type="InterPro" id="IPR001041">
    <property type="entry name" value="2Fe-2S_ferredoxin-type"/>
</dbReference>
<name>A0A923HB24_9BURK</name>